<accession>T0ZYN3</accession>
<name>T0ZYN3_9ZZZZ</name>
<evidence type="ECO:0000313" key="1">
    <source>
        <dbReference type="EMBL" id="EQD49673.1"/>
    </source>
</evidence>
<comment type="caution">
    <text evidence="1">The sequence shown here is derived from an EMBL/GenBank/DDBJ whole genome shotgun (WGS) entry which is preliminary data.</text>
</comment>
<proteinExistence type="predicted"/>
<evidence type="ECO:0008006" key="2">
    <source>
        <dbReference type="Google" id="ProtNLM"/>
    </source>
</evidence>
<gene>
    <name evidence="1" type="ORF">B1B_11510</name>
</gene>
<sequence>MTVLEGGGIDYVGAREGRRLAVTTTLSFMPGRHLDISVVGEIEDFDLADRRLFTADLYDVRVDWYFNTHLFIDTVGQEQYVRNDVALYPAGTPRRARNLATQWQIGYQVNPWTVFYAGSSEGFQQGPENALLPSQRTYYLKASYYFQP</sequence>
<reference evidence="1" key="1">
    <citation type="submission" date="2013-08" db="EMBL/GenBank/DDBJ databases">
        <authorList>
            <person name="Mendez C."/>
            <person name="Richter M."/>
            <person name="Ferrer M."/>
            <person name="Sanchez J."/>
        </authorList>
    </citation>
    <scope>NUCLEOTIDE SEQUENCE</scope>
</reference>
<reference evidence="1" key="2">
    <citation type="journal article" date="2014" name="ISME J.">
        <title>Microbial stratification in low pH oxic and suboxic macroscopic growths along an acid mine drainage.</title>
        <authorList>
            <person name="Mendez-Garcia C."/>
            <person name="Mesa V."/>
            <person name="Sprenger R.R."/>
            <person name="Richter M."/>
            <person name="Diez M.S."/>
            <person name="Solano J."/>
            <person name="Bargiela R."/>
            <person name="Golyshina O.V."/>
            <person name="Manteca A."/>
            <person name="Ramos J.L."/>
            <person name="Gallego J.R."/>
            <person name="Llorente I."/>
            <person name="Martins Dos Santos V.A."/>
            <person name="Jensen O.N."/>
            <person name="Pelaez A.I."/>
            <person name="Sanchez J."/>
            <person name="Ferrer M."/>
        </authorList>
    </citation>
    <scope>NUCLEOTIDE SEQUENCE</scope>
</reference>
<dbReference type="AlphaFoldDB" id="T0ZYN3"/>
<organism evidence="1">
    <name type="scientific">mine drainage metagenome</name>
    <dbReference type="NCBI Taxonomy" id="410659"/>
    <lineage>
        <taxon>unclassified sequences</taxon>
        <taxon>metagenomes</taxon>
        <taxon>ecological metagenomes</taxon>
    </lineage>
</organism>
<protein>
    <recommendedName>
        <fullName evidence="2">Alginate export domain-containing protein</fullName>
    </recommendedName>
</protein>
<dbReference type="EMBL" id="AUZY01007489">
    <property type="protein sequence ID" value="EQD49673.1"/>
    <property type="molecule type" value="Genomic_DNA"/>
</dbReference>